<evidence type="ECO:0000256" key="3">
    <source>
        <dbReference type="ARBA" id="ARBA00023237"/>
    </source>
</evidence>
<dbReference type="Pfam" id="PF03865">
    <property type="entry name" value="ShlB"/>
    <property type="match status" value="1"/>
</dbReference>
<keyword evidence="3" id="KW-0998">Cell outer membrane</keyword>
<evidence type="ECO:0000259" key="5">
    <source>
        <dbReference type="Pfam" id="PF08479"/>
    </source>
</evidence>
<dbReference type="Gene3D" id="3.10.20.310">
    <property type="entry name" value="membrane protein fhac"/>
    <property type="match status" value="1"/>
</dbReference>
<proteinExistence type="predicted"/>
<reference evidence="7" key="1">
    <citation type="journal article" date="2019" name="Int. J. Syst. Evol. Microbiol.">
        <title>The Global Catalogue of Microorganisms (GCM) 10K type strain sequencing project: providing services to taxonomists for standard genome sequencing and annotation.</title>
        <authorList>
            <consortium name="The Broad Institute Genomics Platform"/>
            <consortium name="The Broad Institute Genome Sequencing Center for Infectious Disease"/>
            <person name="Wu L."/>
            <person name="Ma J."/>
        </authorList>
    </citation>
    <scope>NUCLEOTIDE SEQUENCE [LARGE SCALE GENOMIC DNA]</scope>
    <source>
        <strain evidence="7">CCM 7435</strain>
    </source>
</reference>
<dbReference type="InterPro" id="IPR013686">
    <property type="entry name" value="Polypept-transport_assoc_ShlB"/>
</dbReference>
<dbReference type="InterPro" id="IPR005565">
    <property type="entry name" value="Hemolysn_activator_HlyB_C"/>
</dbReference>
<organism evidence="6 7">
    <name type="scientific">Ancylobacter oerskovii</name>
    <dbReference type="NCBI Taxonomy" id="459519"/>
    <lineage>
        <taxon>Bacteria</taxon>
        <taxon>Pseudomonadati</taxon>
        <taxon>Pseudomonadota</taxon>
        <taxon>Alphaproteobacteria</taxon>
        <taxon>Hyphomicrobiales</taxon>
        <taxon>Xanthobacteraceae</taxon>
        <taxon>Ancylobacter</taxon>
    </lineage>
</organism>
<dbReference type="InterPro" id="IPR051544">
    <property type="entry name" value="TPS_OM_transporter"/>
</dbReference>
<dbReference type="Pfam" id="PF08479">
    <property type="entry name" value="POTRA_2"/>
    <property type="match status" value="1"/>
</dbReference>
<keyword evidence="1" id="KW-0472">Membrane</keyword>
<dbReference type="PANTHER" id="PTHR34597:SF6">
    <property type="entry name" value="BLR6126 PROTEIN"/>
    <property type="match status" value="1"/>
</dbReference>
<name>A0ABW4YWG3_9HYPH</name>
<keyword evidence="7" id="KW-1185">Reference proteome</keyword>
<gene>
    <name evidence="6" type="ORF">ACFSNC_09090</name>
</gene>
<dbReference type="Gene3D" id="2.40.160.50">
    <property type="entry name" value="membrane protein fhac: a member of the omp85/tpsb transporter family"/>
    <property type="match status" value="1"/>
</dbReference>
<evidence type="ECO:0000259" key="4">
    <source>
        <dbReference type="Pfam" id="PF03865"/>
    </source>
</evidence>
<feature type="domain" description="Polypeptide-transport-associated ShlB-type" evidence="5">
    <location>
        <begin position="100"/>
        <end position="173"/>
    </location>
</feature>
<dbReference type="EMBL" id="JBHUHD010000001">
    <property type="protein sequence ID" value="MFD2140553.1"/>
    <property type="molecule type" value="Genomic_DNA"/>
</dbReference>
<evidence type="ECO:0000313" key="7">
    <source>
        <dbReference type="Proteomes" id="UP001597299"/>
    </source>
</evidence>
<sequence length="579" mass="61888">MLDKPFPSDSVLRAFARRAGVPRRFAAALLAMVGLALVLFALAAPARAQSSSPAVARITTDQSAIMRQFEPPLTRPPSLGGRISAPVAGLPTDQLAKTRFRLASVTLEGVEALRPSNIAATWQRFLGRDISLEQVKIILEDIEKAYRKDDYGVVVIAPRQDFASGHLRIIVYELYIRELVVNGASEHLRQRLDPYLERITAMRPLRISQVYRQLLLAEDLAGISIYAIFDRIEDDPGAARLQLDITTSRGSVNAALNNYGSPSTGRLQGAMGGQLNDAFGLFEKTDLLAVTNPVDPNDVVLGSLSQSFPLGPSGFGLTYSVGNSWANPGGSPGLDGIHSDIFTASAGVTYALLRAMERNVILSAAVNVNNTDVNLRGEPVSDTRARWVSLAAQYDDTVSGVTFILKPQLLLGIAGLESNLEDTDFSAATLTGVATYSPTKTLTAQLNIAGQYGFTPLPDALLTAYGGEGFGPAYDPAAIVGNSGASVGLKLSQSIDAKLSWLSDFSLFGTIDYGAVWNRSAIPYDFADLGSVGLGVQGTINDHLTAMVMVATPLWYDDTLSALGVEQGTAVRFSLAFRK</sequence>
<accession>A0ABW4YWG3</accession>
<evidence type="ECO:0000256" key="2">
    <source>
        <dbReference type="ARBA" id="ARBA00022692"/>
    </source>
</evidence>
<comment type="caution">
    <text evidence="6">The sequence shown here is derived from an EMBL/GenBank/DDBJ whole genome shotgun (WGS) entry which is preliminary data.</text>
</comment>
<dbReference type="RefSeq" id="WP_213352881.1">
    <property type="nucleotide sequence ID" value="NZ_JAHBGB010000031.1"/>
</dbReference>
<protein>
    <submittedName>
        <fullName evidence="6">ShlB/FhaC/HecB family hemolysin secretion/activation protein</fullName>
    </submittedName>
</protein>
<keyword evidence="1" id="KW-1134">Transmembrane beta strand</keyword>
<dbReference type="Proteomes" id="UP001597299">
    <property type="component" value="Unassembled WGS sequence"/>
</dbReference>
<keyword evidence="2" id="KW-0812">Transmembrane</keyword>
<feature type="domain" description="Haemolysin activator HlyB C-terminal" evidence="4">
    <location>
        <begin position="248"/>
        <end position="537"/>
    </location>
</feature>
<evidence type="ECO:0000256" key="1">
    <source>
        <dbReference type="ARBA" id="ARBA00022452"/>
    </source>
</evidence>
<dbReference type="PANTHER" id="PTHR34597">
    <property type="entry name" value="SLR1661 PROTEIN"/>
    <property type="match status" value="1"/>
</dbReference>
<evidence type="ECO:0000313" key="6">
    <source>
        <dbReference type="EMBL" id="MFD2140553.1"/>
    </source>
</evidence>